<protein>
    <recommendedName>
        <fullName evidence="3">Oxidoreductase molybdopterin-binding domain-containing protein</fullName>
    </recommendedName>
</protein>
<dbReference type="Proteomes" id="UP001597180">
    <property type="component" value="Unassembled WGS sequence"/>
</dbReference>
<dbReference type="SUPFAM" id="SSF56524">
    <property type="entry name" value="Oxidoreductase molybdopterin-binding domain"/>
    <property type="match status" value="1"/>
</dbReference>
<dbReference type="RefSeq" id="WP_345586888.1">
    <property type="nucleotide sequence ID" value="NZ_BAABJG010000006.1"/>
</dbReference>
<sequence length="150" mass="17088">MKITVYDEIGGTEQFTVAELCSLAPVHFPIGERVPGVEGLAFELKSWYEAWMKRREAVTDREPVVMKVEAADEFQASIPWEQLDRAAFLYEQDGKPLQKGFPIRLYVPDGSSECLNVKSVVSIRFEYSSTVDEASYGFKNKISIEELKRK</sequence>
<name>A0ABW3UKN4_9BACL</name>
<accession>A0ABW3UKN4</accession>
<organism evidence="1 2">
    <name type="scientific">Paenibacillus vulneris</name>
    <dbReference type="NCBI Taxonomy" id="1133364"/>
    <lineage>
        <taxon>Bacteria</taxon>
        <taxon>Bacillati</taxon>
        <taxon>Bacillota</taxon>
        <taxon>Bacilli</taxon>
        <taxon>Bacillales</taxon>
        <taxon>Paenibacillaceae</taxon>
        <taxon>Paenibacillus</taxon>
    </lineage>
</organism>
<comment type="caution">
    <text evidence="1">The sequence shown here is derived from an EMBL/GenBank/DDBJ whole genome shotgun (WGS) entry which is preliminary data.</text>
</comment>
<evidence type="ECO:0000313" key="1">
    <source>
        <dbReference type="EMBL" id="MFD1220105.1"/>
    </source>
</evidence>
<keyword evidence="2" id="KW-1185">Reference proteome</keyword>
<reference evidence="2" key="1">
    <citation type="journal article" date="2019" name="Int. J. Syst. Evol. Microbiol.">
        <title>The Global Catalogue of Microorganisms (GCM) 10K type strain sequencing project: providing services to taxonomists for standard genome sequencing and annotation.</title>
        <authorList>
            <consortium name="The Broad Institute Genomics Platform"/>
            <consortium name="The Broad Institute Genome Sequencing Center for Infectious Disease"/>
            <person name="Wu L."/>
            <person name="Ma J."/>
        </authorList>
    </citation>
    <scope>NUCLEOTIDE SEQUENCE [LARGE SCALE GENOMIC DNA]</scope>
    <source>
        <strain evidence="2">CCUG 53270</strain>
    </source>
</reference>
<dbReference type="Gene3D" id="3.90.420.10">
    <property type="entry name" value="Oxidoreductase, molybdopterin-binding domain"/>
    <property type="match status" value="1"/>
</dbReference>
<gene>
    <name evidence="1" type="ORF">ACFQ4B_08245</name>
</gene>
<dbReference type="EMBL" id="JBHTLU010000013">
    <property type="protein sequence ID" value="MFD1220105.1"/>
    <property type="molecule type" value="Genomic_DNA"/>
</dbReference>
<evidence type="ECO:0000313" key="2">
    <source>
        <dbReference type="Proteomes" id="UP001597180"/>
    </source>
</evidence>
<proteinExistence type="predicted"/>
<evidence type="ECO:0008006" key="3">
    <source>
        <dbReference type="Google" id="ProtNLM"/>
    </source>
</evidence>
<dbReference type="InterPro" id="IPR036374">
    <property type="entry name" value="OxRdtase_Mopterin-bd_sf"/>
</dbReference>